<evidence type="ECO:0000313" key="5">
    <source>
        <dbReference type="EMBL" id="AKH18385.1"/>
    </source>
</evidence>
<dbReference type="KEGG" id="dch:SY84_06335"/>
<sequence length="262" mass="30053">MRRQRYTSDLTRQQFKRLEPLLPTGKAGGRPRTVDLYEVMCAIMYVLQNGCAWRNLPHDFPAWETVYGYFRRFQYDGTWEAVNRFLVRRTRRKAKRDPEPSAGSIDSQTVRCAPQAGIRGVDAGKKTNGRKRHLVVDALGLLLVVYVTGGGVQDRVAAPILLGILAKRHPRLKHIWADGGYLGEVVTWAEKVLGWVVEIVHGISGQRGFVVRPRRWVVERSLAWLTRCRRLTRDFEGRPETTEAWCYLASIRLMLRRLDPAA</sequence>
<protein>
    <submittedName>
        <fullName evidence="6">Uncharacterized protein</fullName>
    </submittedName>
</protein>
<keyword evidence="1" id="KW-0472">Membrane</keyword>
<dbReference type="InterPro" id="IPR002559">
    <property type="entry name" value="Transposase_11"/>
</dbReference>
<dbReference type="Pfam" id="PF13340">
    <property type="entry name" value="DUF4096"/>
    <property type="match status" value="1"/>
</dbReference>
<evidence type="ECO:0000259" key="2">
    <source>
        <dbReference type="Pfam" id="PF01609"/>
    </source>
</evidence>
<dbReference type="GO" id="GO:0006313">
    <property type="term" value="P:DNA transposition"/>
    <property type="evidence" value="ECO:0007669"/>
    <property type="project" value="InterPro"/>
</dbReference>
<dbReference type="KEGG" id="dch:SY84_06100"/>
<dbReference type="GO" id="GO:0004803">
    <property type="term" value="F:transposase activity"/>
    <property type="evidence" value="ECO:0007669"/>
    <property type="project" value="InterPro"/>
</dbReference>
<evidence type="ECO:0000313" key="4">
    <source>
        <dbReference type="EMBL" id="AKH18379.1"/>
    </source>
</evidence>
<dbReference type="RefSeq" id="WP_046844987.1">
    <property type="nucleotide sequence ID" value="NZ_BMHJ01000150.1"/>
</dbReference>
<dbReference type="EMBL" id="CP011389">
    <property type="protein sequence ID" value="AKH18385.1"/>
    <property type="molecule type" value="Genomic_DNA"/>
</dbReference>
<name>A0A0F7JPR9_9DEIO</name>
<dbReference type="PANTHER" id="PTHR30007">
    <property type="entry name" value="PHP DOMAIN PROTEIN"/>
    <property type="match status" value="1"/>
</dbReference>
<dbReference type="PATRIC" id="fig|1309411.5.peg.1247"/>
<keyword evidence="1" id="KW-0812">Transmembrane</keyword>
<reference evidence="6 7" key="1">
    <citation type="submission" date="2015-01" db="EMBL/GenBank/DDBJ databases">
        <title>Deinococcus soli/N5/whole genome sequencing.</title>
        <authorList>
            <person name="Kim M.K."/>
            <person name="Srinivasan S."/>
            <person name="Lee J.-J."/>
        </authorList>
    </citation>
    <scope>NUCLEOTIDE SEQUENCE [LARGE SCALE GENOMIC DNA]</scope>
    <source>
        <strain evidence="6 7">N5</strain>
    </source>
</reference>
<dbReference type="NCBIfam" id="NF033580">
    <property type="entry name" value="transpos_IS5_3"/>
    <property type="match status" value="1"/>
</dbReference>
<dbReference type="EMBL" id="CP011389">
    <property type="protein sequence ID" value="AKH18379.1"/>
    <property type="molecule type" value="Genomic_DNA"/>
</dbReference>
<dbReference type="Proteomes" id="UP000034024">
    <property type="component" value="Chromosome"/>
</dbReference>
<dbReference type="KEGG" id="dch:SY84_09790"/>
<dbReference type="AlphaFoldDB" id="A0A0F7JPR9"/>
<dbReference type="EMBL" id="CP011389">
    <property type="protein sequence ID" value="AKH18476.1"/>
    <property type="molecule type" value="Genomic_DNA"/>
</dbReference>
<dbReference type="Pfam" id="PF01609">
    <property type="entry name" value="DDE_Tnp_1"/>
    <property type="match status" value="1"/>
</dbReference>
<feature type="domain" description="Transposase IS4-like" evidence="2">
    <location>
        <begin position="99"/>
        <end position="251"/>
    </location>
</feature>
<evidence type="ECO:0000313" key="7">
    <source>
        <dbReference type="Proteomes" id="UP000034024"/>
    </source>
</evidence>
<feature type="domain" description="Insertion element IS402-like" evidence="3">
    <location>
        <begin position="10"/>
        <end position="82"/>
    </location>
</feature>
<gene>
    <name evidence="4" type="ORF">SY84_06100</name>
    <name evidence="5" type="ORF">SY84_06335</name>
    <name evidence="6" type="ORF">SY84_09790</name>
</gene>
<accession>A0A0F7JPR9</accession>
<dbReference type="InterPro" id="IPR025161">
    <property type="entry name" value="IS402-like_dom"/>
</dbReference>
<evidence type="ECO:0000313" key="6">
    <source>
        <dbReference type="EMBL" id="AKH18476.1"/>
    </source>
</evidence>
<keyword evidence="1" id="KW-1133">Transmembrane helix</keyword>
<proteinExistence type="predicted"/>
<evidence type="ECO:0000259" key="3">
    <source>
        <dbReference type="Pfam" id="PF13340"/>
    </source>
</evidence>
<dbReference type="PANTHER" id="PTHR30007:SF0">
    <property type="entry name" value="TRANSPOSASE"/>
    <property type="match status" value="1"/>
</dbReference>
<dbReference type="GO" id="GO:0003677">
    <property type="term" value="F:DNA binding"/>
    <property type="evidence" value="ECO:0007669"/>
    <property type="project" value="InterPro"/>
</dbReference>
<keyword evidence="7" id="KW-1185">Reference proteome</keyword>
<organism evidence="6 7">
    <name type="scientific">Deinococcus soli</name>
    <name type="common">ex Cha et al. 2016</name>
    <dbReference type="NCBI Taxonomy" id="1309411"/>
    <lineage>
        <taxon>Bacteria</taxon>
        <taxon>Thermotogati</taxon>
        <taxon>Deinococcota</taxon>
        <taxon>Deinococci</taxon>
        <taxon>Deinococcales</taxon>
        <taxon>Deinococcaceae</taxon>
        <taxon>Deinococcus</taxon>
    </lineage>
</organism>
<feature type="transmembrane region" description="Helical" evidence="1">
    <location>
        <begin position="134"/>
        <end position="152"/>
    </location>
</feature>
<evidence type="ECO:0000256" key="1">
    <source>
        <dbReference type="SAM" id="Phobius"/>
    </source>
</evidence>